<evidence type="ECO:0000313" key="3">
    <source>
        <dbReference type="Proteomes" id="UP000250088"/>
    </source>
</evidence>
<evidence type="ECO:0000313" key="2">
    <source>
        <dbReference type="EMBL" id="ARS89807.1"/>
    </source>
</evidence>
<feature type="compositionally biased region" description="Basic and acidic residues" evidence="1">
    <location>
        <begin position="269"/>
        <end position="283"/>
    </location>
</feature>
<reference evidence="3" key="1">
    <citation type="submission" date="2017-02" db="EMBL/GenBank/DDBJ databases">
        <title>Natronthermophilus aegyptiacus gen. nov.,sp. nov., an aerobic, extremely halophilic alkalithermophilic archaeon isolated from the athalassohaline Wadi An Natrun, Egypt.</title>
        <authorList>
            <person name="Zhao B."/>
        </authorList>
    </citation>
    <scope>NUCLEOTIDE SEQUENCE [LARGE SCALE GENOMIC DNA]</scope>
    <source>
        <strain evidence="3">JW/NM-HA 15</strain>
    </source>
</reference>
<dbReference type="GeneID" id="32894149"/>
<dbReference type="EMBL" id="CP019893">
    <property type="protein sequence ID" value="ARS89807.1"/>
    <property type="molecule type" value="Genomic_DNA"/>
</dbReference>
<evidence type="ECO:0000256" key="1">
    <source>
        <dbReference type="SAM" id="MobiDB-lite"/>
    </source>
</evidence>
<keyword evidence="3" id="KW-1185">Reference proteome</keyword>
<protein>
    <submittedName>
        <fullName evidence="2">Uncharacterized protein</fullName>
    </submittedName>
</protein>
<name>A0A2Z2HW80_9EURY</name>
<gene>
    <name evidence="2" type="ORF">B1756_08675</name>
</gene>
<dbReference type="KEGG" id="naj:B1756_08675"/>
<proteinExistence type="predicted"/>
<feature type="compositionally biased region" description="Acidic residues" evidence="1">
    <location>
        <begin position="112"/>
        <end position="131"/>
    </location>
</feature>
<sequence length="342" mass="36111">MRPLRSCDFCDADALGTFDVVPPELEPTEAERRRAVLCESCKQRLEVLLEPLLARASPAEGGDEPGSDGFPAGRTSNQQPDRTLTDDDSAGTAAEPNPSDAPGRDPRALEAVDPEPVDPEADEPEATDAEADQPGSVVASADESTEKRRQRRRPNASLTTPEERTGPDEAAGTDAGDDPSERARVDGADGTTEPDATGERTGITFDETAAGESGQGNAAGSTPVEPEGGRSGVVRADEPVEGDADESEASTDDVEQGDDTTSSTASHADPTDDGRTQSTVDRRTVAKVIRLLQNRDLPIERVAAEELAASAYDLEDHEAEAIVDRTLERGTFLEQGGELHRA</sequence>
<dbReference type="OrthoDB" id="204261at2157"/>
<feature type="compositionally biased region" description="Acidic residues" evidence="1">
    <location>
        <begin position="239"/>
        <end position="258"/>
    </location>
</feature>
<feature type="region of interest" description="Disordered" evidence="1">
    <location>
        <begin position="54"/>
        <end position="283"/>
    </location>
</feature>
<dbReference type="Proteomes" id="UP000250088">
    <property type="component" value="Chromosome"/>
</dbReference>
<organism evidence="2 3">
    <name type="scientific">Natrarchaeobaculum aegyptiacum</name>
    <dbReference type="NCBI Taxonomy" id="745377"/>
    <lineage>
        <taxon>Archaea</taxon>
        <taxon>Methanobacteriati</taxon>
        <taxon>Methanobacteriota</taxon>
        <taxon>Stenosarchaea group</taxon>
        <taxon>Halobacteria</taxon>
        <taxon>Halobacteriales</taxon>
        <taxon>Natrialbaceae</taxon>
        <taxon>Natrarchaeobaculum</taxon>
    </lineage>
</organism>
<dbReference type="RefSeq" id="WP_086888185.1">
    <property type="nucleotide sequence ID" value="NZ_CP019893.1"/>
</dbReference>
<dbReference type="AlphaFoldDB" id="A0A2Z2HW80"/>
<accession>A0A2Z2HW80</accession>